<keyword evidence="1" id="KW-0812">Transmembrane</keyword>
<dbReference type="EMBL" id="BAAARE010000034">
    <property type="protein sequence ID" value="GAA2501624.1"/>
    <property type="molecule type" value="Genomic_DNA"/>
</dbReference>
<dbReference type="InterPro" id="IPR046094">
    <property type="entry name" value="DUF6112"/>
</dbReference>
<gene>
    <name evidence="2" type="ORF">GCM10009858_44770</name>
</gene>
<feature type="transmembrane region" description="Helical" evidence="1">
    <location>
        <begin position="69"/>
        <end position="92"/>
    </location>
</feature>
<proteinExistence type="predicted"/>
<protein>
    <submittedName>
        <fullName evidence="2">DUF6112 family protein</fullName>
    </submittedName>
</protein>
<evidence type="ECO:0000256" key="1">
    <source>
        <dbReference type="SAM" id="Phobius"/>
    </source>
</evidence>
<feature type="transmembrane region" description="Helical" evidence="1">
    <location>
        <begin position="23"/>
        <end position="49"/>
    </location>
</feature>
<dbReference type="Pfam" id="PF19607">
    <property type="entry name" value="DUF6112"/>
    <property type="match status" value="1"/>
</dbReference>
<keyword evidence="1" id="KW-1133">Transmembrane helix</keyword>
<sequence length="93" mass="8989">MIPSVDVPPNQNGLPGIAAIEKIVGALLTFGLIAAVAGIAISAIAWAIGSHSSNPHVAGRGKTGVLVSAGAAMLIGAANTLVTFFSAAGSAVQ</sequence>
<name>A0ABN3MHC4_9MICO</name>
<keyword evidence="1" id="KW-0472">Membrane</keyword>
<evidence type="ECO:0000313" key="2">
    <source>
        <dbReference type="EMBL" id="GAA2501624.1"/>
    </source>
</evidence>
<keyword evidence="3" id="KW-1185">Reference proteome</keyword>
<evidence type="ECO:0000313" key="3">
    <source>
        <dbReference type="Proteomes" id="UP001500730"/>
    </source>
</evidence>
<reference evidence="2 3" key="1">
    <citation type="journal article" date="2019" name="Int. J. Syst. Evol. Microbiol.">
        <title>The Global Catalogue of Microorganisms (GCM) 10K type strain sequencing project: providing services to taxonomists for standard genome sequencing and annotation.</title>
        <authorList>
            <consortium name="The Broad Institute Genomics Platform"/>
            <consortium name="The Broad Institute Genome Sequencing Center for Infectious Disease"/>
            <person name="Wu L."/>
            <person name="Ma J."/>
        </authorList>
    </citation>
    <scope>NUCLEOTIDE SEQUENCE [LARGE SCALE GENOMIC DNA]</scope>
    <source>
        <strain evidence="2 3">JCM 16259</strain>
    </source>
</reference>
<accession>A0ABN3MHC4</accession>
<organism evidence="2 3">
    <name type="scientific">Terrabacter carboxydivorans</name>
    <dbReference type="NCBI Taxonomy" id="619730"/>
    <lineage>
        <taxon>Bacteria</taxon>
        <taxon>Bacillati</taxon>
        <taxon>Actinomycetota</taxon>
        <taxon>Actinomycetes</taxon>
        <taxon>Micrococcales</taxon>
        <taxon>Intrasporangiaceae</taxon>
        <taxon>Terrabacter</taxon>
    </lineage>
</organism>
<comment type="caution">
    <text evidence="2">The sequence shown here is derived from an EMBL/GenBank/DDBJ whole genome shotgun (WGS) entry which is preliminary data.</text>
</comment>
<dbReference type="Proteomes" id="UP001500730">
    <property type="component" value="Unassembled WGS sequence"/>
</dbReference>
<dbReference type="RefSeq" id="WP_344257320.1">
    <property type="nucleotide sequence ID" value="NZ_BAAARE010000034.1"/>
</dbReference>